<evidence type="ECO:0000256" key="4">
    <source>
        <dbReference type="RuleBase" id="RU363099"/>
    </source>
</evidence>
<dbReference type="InterPro" id="IPR044859">
    <property type="entry name" value="Allene_oxi_cyc_Dirigent"/>
</dbReference>
<organism evidence="5 6">
    <name type="scientific">Thalictrum thalictroides</name>
    <name type="common">Rue-anemone</name>
    <name type="synonym">Anemone thalictroides</name>
    <dbReference type="NCBI Taxonomy" id="46969"/>
    <lineage>
        <taxon>Eukaryota</taxon>
        <taxon>Viridiplantae</taxon>
        <taxon>Streptophyta</taxon>
        <taxon>Embryophyta</taxon>
        <taxon>Tracheophyta</taxon>
        <taxon>Spermatophyta</taxon>
        <taxon>Magnoliopsida</taxon>
        <taxon>Ranunculales</taxon>
        <taxon>Ranunculaceae</taxon>
        <taxon>Thalictroideae</taxon>
        <taxon>Thalictrum</taxon>
    </lineage>
</organism>
<comment type="function">
    <text evidence="4">Dirigent proteins impart stereoselectivity on the phenoxy radical-coupling reaction, yielding optically active lignans from two molecules of coniferyl alcohol in the biosynthesis of lignans, flavonolignans, and alkaloids and thus plays a central role in plant secondary metabolism.</text>
</comment>
<evidence type="ECO:0000313" key="6">
    <source>
        <dbReference type="Proteomes" id="UP000554482"/>
    </source>
</evidence>
<keyword evidence="4" id="KW-0052">Apoplast</keyword>
<reference evidence="5 6" key="1">
    <citation type="submission" date="2020-06" db="EMBL/GenBank/DDBJ databases">
        <title>Transcriptomic and genomic resources for Thalictrum thalictroides and T. hernandezii: Facilitating candidate gene discovery in an emerging model plant lineage.</title>
        <authorList>
            <person name="Arias T."/>
            <person name="Riano-Pachon D.M."/>
            <person name="Di Stilio V.S."/>
        </authorList>
    </citation>
    <scope>NUCLEOTIDE SEQUENCE [LARGE SCALE GENOMIC DNA]</scope>
    <source>
        <strain evidence="6">cv. WT478/WT964</strain>
        <tissue evidence="5">Leaves</tissue>
    </source>
</reference>
<evidence type="ECO:0000256" key="1">
    <source>
        <dbReference type="ARBA" id="ARBA00010746"/>
    </source>
</evidence>
<gene>
    <name evidence="5" type="ORF">FRX31_017191</name>
</gene>
<comment type="subcellular location">
    <subcellularLocation>
        <location evidence="4">Secreted</location>
        <location evidence="4">Extracellular space</location>
        <location evidence="4">Apoplast</location>
    </subcellularLocation>
</comment>
<comment type="similarity">
    <text evidence="1 4">Belongs to the plant dirigent protein family.</text>
</comment>
<comment type="subunit">
    <text evidence="2 4">Homodimer.</text>
</comment>
<dbReference type="AlphaFoldDB" id="A0A7J6W766"/>
<dbReference type="OrthoDB" id="1864232at2759"/>
<proteinExistence type="inferred from homology"/>
<dbReference type="GO" id="GO:0009699">
    <property type="term" value="P:phenylpropanoid biosynthetic process"/>
    <property type="evidence" value="ECO:0007669"/>
    <property type="project" value="UniProtKB-ARBA"/>
</dbReference>
<dbReference type="Gene3D" id="2.40.480.10">
    <property type="entry name" value="Allene oxide cyclase-like"/>
    <property type="match status" value="1"/>
</dbReference>
<dbReference type="GO" id="GO:0048046">
    <property type="term" value="C:apoplast"/>
    <property type="evidence" value="ECO:0007669"/>
    <property type="project" value="UniProtKB-SubCell"/>
</dbReference>
<dbReference type="PANTHER" id="PTHR21495">
    <property type="entry name" value="NUCLEOPORIN-RELATED"/>
    <property type="match status" value="1"/>
</dbReference>
<keyword evidence="6" id="KW-1185">Reference proteome</keyword>
<evidence type="ECO:0000256" key="2">
    <source>
        <dbReference type="ARBA" id="ARBA00011738"/>
    </source>
</evidence>
<accession>A0A7J6W766</accession>
<sequence>MAINFAFIEGKYNGSAISILGRNKVSSQIREMPIIGGTGIFRFAKGYVLARTHAFDIKSGDATFEYNVYVIHY</sequence>
<protein>
    <recommendedName>
        <fullName evidence="4">Dirigent protein</fullName>
    </recommendedName>
</protein>
<evidence type="ECO:0000313" key="5">
    <source>
        <dbReference type="EMBL" id="KAF5193224.1"/>
    </source>
</evidence>
<name>A0A7J6W766_THATH</name>
<dbReference type="EMBL" id="JABWDY010020350">
    <property type="protein sequence ID" value="KAF5193224.1"/>
    <property type="molecule type" value="Genomic_DNA"/>
</dbReference>
<dbReference type="Proteomes" id="UP000554482">
    <property type="component" value="Unassembled WGS sequence"/>
</dbReference>
<keyword evidence="3 4" id="KW-0964">Secreted</keyword>
<evidence type="ECO:0000256" key="3">
    <source>
        <dbReference type="ARBA" id="ARBA00022525"/>
    </source>
</evidence>
<dbReference type="Pfam" id="PF03018">
    <property type="entry name" value="Dirigent"/>
    <property type="match status" value="1"/>
</dbReference>
<dbReference type="InterPro" id="IPR004265">
    <property type="entry name" value="Dirigent"/>
</dbReference>
<comment type="caution">
    <text evidence="5">The sequence shown here is derived from an EMBL/GenBank/DDBJ whole genome shotgun (WGS) entry which is preliminary data.</text>
</comment>